<evidence type="ECO:0000313" key="3">
    <source>
        <dbReference type="EMBL" id="KEY62145.1"/>
    </source>
</evidence>
<dbReference type="RefSeq" id="WP_042748472.1">
    <property type="nucleotide sequence ID" value="NZ_AZSI01000064.1"/>
</dbReference>
<keyword evidence="1" id="KW-0472">Membrane</keyword>
<feature type="transmembrane region" description="Helical" evidence="1">
    <location>
        <begin position="240"/>
        <end position="260"/>
    </location>
</feature>
<evidence type="ECO:0000256" key="1">
    <source>
        <dbReference type="SAM" id="Phobius"/>
    </source>
</evidence>
<keyword evidence="1" id="KW-1133">Transmembrane helix</keyword>
<sequence>MKRNSSIDLMKSSAIFFVVSVHFLLNSGFYDMTIHSTLGIIWIGMRTILITCVPLFLVATGFLMNRKQLSAQYVLGIVPVIVSYLGISLLVWGTLSAVGKGSDFSTAINGIFDYSTDSYSWYVEIYLGLYLFIPLLNIIWNYKKEIKNYHLYIVFISSLLTFLPSLLNSFGKVIPDYWQICYPVSYYFIGAYLYTYQEEIKKISNIKIISLFTLALATFTLTDTLASWNREFQWLDHNDYFGYQTAIMTVLIIIIIWKIPVPKWSQRLLKSLSTATLSIYLISDLTDQFVYGFFTHEIPVLSQRVMAGPMIIPVAFSSAALVGILVGKILGLPFKKKENRGS</sequence>
<keyword evidence="1" id="KW-0812">Transmembrane</keyword>
<feature type="transmembrane region" description="Helical" evidence="1">
    <location>
        <begin position="119"/>
        <end position="139"/>
    </location>
</feature>
<feature type="transmembrane region" description="Helical" evidence="1">
    <location>
        <begin position="208"/>
        <end position="228"/>
    </location>
</feature>
<evidence type="ECO:0000313" key="4">
    <source>
        <dbReference type="Proteomes" id="UP000028401"/>
    </source>
</evidence>
<comment type="caution">
    <text evidence="3">The sequence shown here is derived from an EMBL/GenBank/DDBJ whole genome shotgun (WGS) entry which is preliminary data.</text>
</comment>
<feature type="transmembrane region" description="Helical" evidence="1">
    <location>
        <begin position="41"/>
        <end position="63"/>
    </location>
</feature>
<accession>A0A084AA16</accession>
<dbReference type="PATRIC" id="fig|1415168.3.peg.1788"/>
<dbReference type="Pfam" id="PF01757">
    <property type="entry name" value="Acyl_transf_3"/>
    <property type="match status" value="1"/>
</dbReference>
<feature type="domain" description="Acyltransferase 3" evidence="2">
    <location>
        <begin position="5"/>
        <end position="323"/>
    </location>
</feature>
<dbReference type="InterPro" id="IPR002656">
    <property type="entry name" value="Acyl_transf_3_dom"/>
</dbReference>
<reference evidence="3 4" key="1">
    <citation type="submission" date="2014-06" db="EMBL/GenBank/DDBJ databases">
        <title>Draft genome sequence of the putrescine producing strain Lactococcus lactis subsp cremoris GE214.</title>
        <authorList>
            <person name="Ladero V."/>
            <person name="Linares D.M."/>
            <person name="del Rio B."/>
            <person name="Mayo B."/>
            <person name="Martin M.C."/>
            <person name="Fernandez M."/>
            <person name="Alvarez M.A."/>
        </authorList>
    </citation>
    <scope>NUCLEOTIDE SEQUENCE [LARGE SCALE GENOMIC DNA]</scope>
    <source>
        <strain evidence="3 4">GE214</strain>
    </source>
</reference>
<feature type="transmembrane region" description="Helical" evidence="1">
    <location>
        <begin position="151"/>
        <end position="171"/>
    </location>
</feature>
<organism evidence="3 4">
    <name type="scientific">Lactococcus cremoris subsp. cremoris GE214</name>
    <dbReference type="NCBI Taxonomy" id="1415168"/>
    <lineage>
        <taxon>Bacteria</taxon>
        <taxon>Bacillati</taxon>
        <taxon>Bacillota</taxon>
        <taxon>Bacilli</taxon>
        <taxon>Lactobacillales</taxon>
        <taxon>Streptococcaceae</taxon>
        <taxon>Lactococcus</taxon>
        <taxon>Lactococcus cremoris subsp. cremoris</taxon>
    </lineage>
</organism>
<dbReference type="AlphaFoldDB" id="A0A084AA16"/>
<feature type="transmembrane region" description="Helical" evidence="1">
    <location>
        <begin position="272"/>
        <end position="294"/>
    </location>
</feature>
<dbReference type="Proteomes" id="UP000028401">
    <property type="component" value="Unassembled WGS sequence"/>
</dbReference>
<dbReference type="GO" id="GO:0016747">
    <property type="term" value="F:acyltransferase activity, transferring groups other than amino-acyl groups"/>
    <property type="evidence" value="ECO:0007669"/>
    <property type="project" value="InterPro"/>
</dbReference>
<proteinExistence type="predicted"/>
<name>A0A084AA16_LACLC</name>
<feature type="transmembrane region" description="Helical" evidence="1">
    <location>
        <begin position="177"/>
        <end position="196"/>
    </location>
</feature>
<feature type="transmembrane region" description="Helical" evidence="1">
    <location>
        <begin position="75"/>
        <end position="99"/>
    </location>
</feature>
<protein>
    <recommendedName>
        <fullName evidence="2">Acyltransferase 3 domain-containing protein</fullName>
    </recommendedName>
</protein>
<gene>
    <name evidence="3" type="ORF">U725_01720</name>
</gene>
<feature type="transmembrane region" description="Helical" evidence="1">
    <location>
        <begin position="306"/>
        <end position="330"/>
    </location>
</feature>
<feature type="transmembrane region" description="Helical" evidence="1">
    <location>
        <begin position="12"/>
        <end position="29"/>
    </location>
</feature>
<evidence type="ECO:0000259" key="2">
    <source>
        <dbReference type="Pfam" id="PF01757"/>
    </source>
</evidence>
<dbReference type="EMBL" id="AZSI01000064">
    <property type="protein sequence ID" value="KEY62145.1"/>
    <property type="molecule type" value="Genomic_DNA"/>
</dbReference>